<gene>
    <name evidence="9 10" type="primary">LOC116943999</name>
</gene>
<dbReference type="InterPro" id="IPR048346">
    <property type="entry name" value="Sarcoglycan_N"/>
</dbReference>
<dbReference type="GO" id="GO:0016012">
    <property type="term" value="C:sarcoglycan complex"/>
    <property type="evidence" value="ECO:0007669"/>
    <property type="project" value="InterPro"/>
</dbReference>
<dbReference type="GO" id="GO:0005509">
    <property type="term" value="F:calcium ion binding"/>
    <property type="evidence" value="ECO:0007669"/>
    <property type="project" value="InterPro"/>
</dbReference>
<evidence type="ECO:0000256" key="2">
    <source>
        <dbReference type="ARBA" id="ARBA00023136"/>
    </source>
</evidence>
<evidence type="ECO:0000259" key="7">
    <source>
        <dbReference type="Pfam" id="PF20989"/>
    </source>
</evidence>
<organism evidence="8 9">
    <name type="scientific">Petromyzon marinus</name>
    <name type="common">Sea lamprey</name>
    <dbReference type="NCBI Taxonomy" id="7757"/>
    <lineage>
        <taxon>Eukaryota</taxon>
        <taxon>Metazoa</taxon>
        <taxon>Chordata</taxon>
        <taxon>Craniata</taxon>
        <taxon>Vertebrata</taxon>
        <taxon>Cyclostomata</taxon>
        <taxon>Hyperoartia</taxon>
        <taxon>Petromyzontiformes</taxon>
        <taxon>Petromyzontidae</taxon>
        <taxon>Petromyzon</taxon>
    </lineage>
</organism>
<evidence type="ECO:0000313" key="9">
    <source>
        <dbReference type="RefSeq" id="XP_032813289.1"/>
    </source>
</evidence>
<dbReference type="InterPro" id="IPR008908">
    <property type="entry name" value="Sarcoglycan_alpha/epsilon"/>
</dbReference>
<feature type="domain" description="Sarcoglycan alpha/epsilon second" evidence="7">
    <location>
        <begin position="131"/>
        <end position="250"/>
    </location>
</feature>
<evidence type="ECO:0000259" key="6">
    <source>
        <dbReference type="Pfam" id="PF05510"/>
    </source>
</evidence>
<evidence type="ECO:0000313" key="8">
    <source>
        <dbReference type="Proteomes" id="UP001318040"/>
    </source>
</evidence>
<dbReference type="Pfam" id="PF05510">
    <property type="entry name" value="Sarcoglycan_2"/>
    <property type="match status" value="1"/>
</dbReference>
<feature type="transmembrane region" description="Helical" evidence="4">
    <location>
        <begin position="290"/>
        <end position="314"/>
    </location>
</feature>
<dbReference type="InterPro" id="IPR015919">
    <property type="entry name" value="Cadherin-like_sf"/>
</dbReference>
<dbReference type="PANTHER" id="PTHR10132:SF14">
    <property type="entry name" value="SARCOGLYCAN ALPHA, ISOFORM C"/>
    <property type="match status" value="1"/>
</dbReference>
<keyword evidence="2 4" id="KW-0472">Membrane</keyword>
<dbReference type="SUPFAM" id="SSF49313">
    <property type="entry name" value="Cadherin-like"/>
    <property type="match status" value="1"/>
</dbReference>
<keyword evidence="4" id="KW-1133">Transmembrane helix</keyword>
<evidence type="ECO:0000256" key="4">
    <source>
        <dbReference type="SAM" id="Phobius"/>
    </source>
</evidence>
<dbReference type="RefSeq" id="XP_032813289.1">
    <property type="nucleotide sequence ID" value="XM_032957398.1"/>
</dbReference>
<keyword evidence="8" id="KW-1185">Reference proteome</keyword>
<dbReference type="Pfam" id="PF20989">
    <property type="entry name" value="Sarcoglycan_2_C"/>
    <property type="match status" value="1"/>
</dbReference>
<comment type="subcellular location">
    <subcellularLocation>
        <location evidence="1">Membrane</location>
    </subcellularLocation>
</comment>
<feature type="signal peptide" evidence="5">
    <location>
        <begin position="1"/>
        <end position="25"/>
    </location>
</feature>
<feature type="domain" description="Sarcoglycan alpha/epsilon N-terminal" evidence="6">
    <location>
        <begin position="30"/>
        <end position="122"/>
    </location>
</feature>
<dbReference type="PANTHER" id="PTHR10132">
    <property type="entry name" value="ALPHA-/EPSILON-SARCOGLYCAN FAMILY MEMBER"/>
    <property type="match status" value="1"/>
</dbReference>
<dbReference type="InterPro" id="IPR048347">
    <property type="entry name" value="Sarcoglycan_C"/>
</dbReference>
<feature type="region of interest" description="Disordered" evidence="3">
    <location>
        <begin position="359"/>
        <end position="422"/>
    </location>
</feature>
<dbReference type="Proteomes" id="UP001318040">
    <property type="component" value="Chromosome 19"/>
</dbReference>
<proteinExistence type="predicted"/>
<accession>A0AAJ7WX07</accession>
<evidence type="ECO:0000256" key="5">
    <source>
        <dbReference type="SAM" id="SignalP"/>
    </source>
</evidence>
<dbReference type="AlphaFoldDB" id="A0AAJ7WX07"/>
<evidence type="ECO:0000256" key="1">
    <source>
        <dbReference type="ARBA" id="ARBA00004370"/>
    </source>
</evidence>
<evidence type="ECO:0000256" key="3">
    <source>
        <dbReference type="SAM" id="MobiDB-lite"/>
    </source>
</evidence>
<keyword evidence="4" id="KW-0812">Transmembrane</keyword>
<evidence type="ECO:0000313" key="10">
    <source>
        <dbReference type="RefSeq" id="XP_032813290.1"/>
    </source>
</evidence>
<protein>
    <submittedName>
        <fullName evidence="9 10">Epsilon-sarcoglycan-like</fullName>
    </submittedName>
</protein>
<name>A0AAJ7WX07_PETMA</name>
<feature type="chain" id="PRO_5044709646" evidence="5">
    <location>
        <begin position="26"/>
        <end position="422"/>
    </location>
</feature>
<dbReference type="RefSeq" id="XP_032813290.1">
    <property type="nucleotide sequence ID" value="XM_032957399.1"/>
</dbReference>
<dbReference type="KEGG" id="pmrn:116943999"/>
<keyword evidence="5" id="KW-0732">Signal</keyword>
<sequence>MAGFPLLAALATVLVACSLPSGAAGDQNVYLSPDTLFVHFLNREYFAEFFQGRRDDPMTFNLNLEGHPDLPGWLRYLQRSPYENGLLYGTASARHEGKSVIQVVVCNRRTFQVVKQRLILHIHAVPDNDVPFRFELFLSNVDVDELLRPDVRASFEELARTAWGTQPPPQAFRLVNVTSALERGGRVPLPIRGLKEGVYVQVGADAASPRLLDAVRRAASSCDQRHAPAPPTHSIFYPRFRSDWCRLRLLNASGPSEAGDEAPGGSAVLDAWGPAWAPPPSDLPPRDFSAAYALAVALPLVLAVLFIAVLTYVMCCRREGLEKRDTATPEMQLVHHRSIRETVRELRDLALRRDVRPLSTLPMFNPRGGGALPSRGPDGDTGTTRLIGAEQTPPSERPSRPPPYQGRPHARQETSFTDSPRS</sequence>
<reference evidence="9 10" key="1">
    <citation type="submission" date="2025-04" db="UniProtKB">
        <authorList>
            <consortium name="RefSeq"/>
        </authorList>
    </citation>
    <scope>IDENTIFICATION</scope>
    <source>
        <tissue evidence="9 10">Sperm</tissue>
    </source>
</reference>
<feature type="compositionally biased region" description="Polar residues" evidence="3">
    <location>
        <begin position="413"/>
        <end position="422"/>
    </location>
</feature>